<keyword evidence="2" id="KW-1185">Reference proteome</keyword>
<evidence type="ECO:0000313" key="1">
    <source>
        <dbReference type="EMBL" id="KAK6972248.1"/>
    </source>
</evidence>
<comment type="caution">
    <text evidence="1">The sequence shown here is derived from an EMBL/GenBank/DDBJ whole genome shotgun (WGS) entry which is preliminary data.</text>
</comment>
<proteinExistence type="predicted"/>
<accession>A0AAV9Z744</accession>
<organism evidence="1 2">
    <name type="scientific">Favolaschia claudopus</name>
    <dbReference type="NCBI Taxonomy" id="2862362"/>
    <lineage>
        <taxon>Eukaryota</taxon>
        <taxon>Fungi</taxon>
        <taxon>Dikarya</taxon>
        <taxon>Basidiomycota</taxon>
        <taxon>Agaricomycotina</taxon>
        <taxon>Agaricomycetes</taxon>
        <taxon>Agaricomycetidae</taxon>
        <taxon>Agaricales</taxon>
        <taxon>Marasmiineae</taxon>
        <taxon>Mycenaceae</taxon>
        <taxon>Favolaschia</taxon>
    </lineage>
</organism>
<name>A0AAV9Z744_9AGAR</name>
<protein>
    <submittedName>
        <fullName evidence="1">Uncharacterized protein</fullName>
    </submittedName>
</protein>
<reference evidence="1 2" key="1">
    <citation type="journal article" date="2024" name="J Genomics">
        <title>Draft genome sequencing and assembly of Favolaschia claudopus CIRM-BRFM 2984 isolated from oak limbs.</title>
        <authorList>
            <person name="Navarro D."/>
            <person name="Drula E."/>
            <person name="Chaduli D."/>
            <person name="Cazenave R."/>
            <person name="Ahrendt S."/>
            <person name="Wang J."/>
            <person name="Lipzen A."/>
            <person name="Daum C."/>
            <person name="Barry K."/>
            <person name="Grigoriev I.V."/>
            <person name="Favel A."/>
            <person name="Rosso M.N."/>
            <person name="Martin F."/>
        </authorList>
    </citation>
    <scope>NUCLEOTIDE SEQUENCE [LARGE SCALE GENOMIC DNA]</scope>
    <source>
        <strain evidence="1 2">CIRM-BRFM 2984</strain>
    </source>
</reference>
<dbReference type="Proteomes" id="UP001362999">
    <property type="component" value="Unassembled WGS sequence"/>
</dbReference>
<gene>
    <name evidence="1" type="ORF">R3P38DRAFT_2812384</name>
</gene>
<sequence>MATPVRFAISEQSQKIWNEKQVHTLGHIRTPRGHNPFPNPGVRIFEAQILEEPNIGGGGAGRGTTELRILGVCRYINHPQNGKIQQIWEDFCCCLSQIVPITSVKLTEAKN</sequence>
<dbReference type="AlphaFoldDB" id="A0AAV9Z744"/>
<dbReference type="EMBL" id="JAWWNJ010000190">
    <property type="protein sequence ID" value="KAK6972248.1"/>
    <property type="molecule type" value="Genomic_DNA"/>
</dbReference>
<evidence type="ECO:0000313" key="2">
    <source>
        <dbReference type="Proteomes" id="UP001362999"/>
    </source>
</evidence>